<dbReference type="OrthoDB" id="1938992at2759"/>
<feature type="compositionally biased region" description="Basic and acidic residues" evidence="1">
    <location>
        <begin position="91"/>
        <end position="103"/>
    </location>
</feature>
<evidence type="ECO:0000256" key="1">
    <source>
        <dbReference type="SAM" id="MobiDB-lite"/>
    </source>
</evidence>
<keyword evidence="4" id="KW-1185">Reference proteome</keyword>
<feature type="region of interest" description="Disordered" evidence="1">
    <location>
        <begin position="1"/>
        <end position="55"/>
    </location>
</feature>
<feature type="domain" description="Something about silencing protein 4" evidence="2">
    <location>
        <begin position="260"/>
        <end position="354"/>
    </location>
</feature>
<proteinExistence type="predicted"/>
<feature type="compositionally biased region" description="Basic residues" evidence="1">
    <location>
        <begin position="485"/>
        <end position="498"/>
    </location>
</feature>
<feature type="compositionally biased region" description="Basic residues" evidence="1">
    <location>
        <begin position="41"/>
        <end position="54"/>
    </location>
</feature>
<dbReference type="InterPro" id="IPR038988">
    <property type="entry name" value="Sas4"/>
</dbReference>
<dbReference type="PANTHER" id="PTHR38422">
    <property type="entry name" value="SOMETHING ABOUT SILENCING PROTEIN 4"/>
    <property type="match status" value="1"/>
</dbReference>
<gene>
    <name evidence="3" type="ORF">BJ875DRAFT_507879</name>
</gene>
<feature type="compositionally biased region" description="Basic and acidic residues" evidence="1">
    <location>
        <begin position="357"/>
        <end position="368"/>
    </location>
</feature>
<reference evidence="3" key="1">
    <citation type="journal article" date="2021" name="IMA Fungus">
        <title>Genomic characterization of three marine fungi, including Emericellopsis atlantica sp. nov. with signatures of a generalist lifestyle and marine biomass degradation.</title>
        <authorList>
            <person name="Hagestad O.C."/>
            <person name="Hou L."/>
            <person name="Andersen J.H."/>
            <person name="Hansen E.H."/>
            <person name="Altermark B."/>
            <person name="Li C."/>
            <person name="Kuhnert E."/>
            <person name="Cox R.J."/>
            <person name="Crous P.W."/>
            <person name="Spatafora J.W."/>
            <person name="Lail K."/>
            <person name="Amirebrahimi M."/>
            <person name="Lipzen A."/>
            <person name="Pangilinan J."/>
            <person name="Andreopoulos W."/>
            <person name="Hayes R.D."/>
            <person name="Ng V."/>
            <person name="Grigoriev I.V."/>
            <person name="Jackson S.A."/>
            <person name="Sutton T.D.S."/>
            <person name="Dobson A.D.W."/>
            <person name="Rama T."/>
        </authorList>
    </citation>
    <scope>NUCLEOTIDE SEQUENCE</scope>
    <source>
        <strain evidence="3">TRa018bII</strain>
    </source>
</reference>
<feature type="region of interest" description="Disordered" evidence="1">
    <location>
        <begin position="213"/>
        <end position="233"/>
    </location>
</feature>
<dbReference type="InterPro" id="IPR029184">
    <property type="entry name" value="Sas4_dom"/>
</dbReference>
<dbReference type="PANTHER" id="PTHR38422:SF1">
    <property type="entry name" value="SOMETHING ABOUT SILENCING PROTEIN 4"/>
    <property type="match status" value="1"/>
</dbReference>
<feature type="compositionally biased region" description="Acidic residues" evidence="1">
    <location>
        <begin position="369"/>
        <end position="378"/>
    </location>
</feature>
<dbReference type="GO" id="GO:0033255">
    <property type="term" value="C:SAS acetyltransferase complex"/>
    <property type="evidence" value="ECO:0007669"/>
    <property type="project" value="InterPro"/>
</dbReference>
<organism evidence="3 4">
    <name type="scientific">Amylocarpus encephaloides</name>
    <dbReference type="NCBI Taxonomy" id="45428"/>
    <lineage>
        <taxon>Eukaryota</taxon>
        <taxon>Fungi</taxon>
        <taxon>Dikarya</taxon>
        <taxon>Ascomycota</taxon>
        <taxon>Pezizomycotina</taxon>
        <taxon>Leotiomycetes</taxon>
        <taxon>Helotiales</taxon>
        <taxon>Helotiales incertae sedis</taxon>
        <taxon>Amylocarpus</taxon>
    </lineage>
</organism>
<feature type="compositionally biased region" description="Polar residues" evidence="1">
    <location>
        <begin position="23"/>
        <end position="40"/>
    </location>
</feature>
<feature type="region of interest" description="Disordered" evidence="1">
    <location>
        <begin position="476"/>
        <end position="498"/>
    </location>
</feature>
<dbReference type="EMBL" id="MU251756">
    <property type="protein sequence ID" value="KAG9229542.1"/>
    <property type="molecule type" value="Genomic_DNA"/>
</dbReference>
<dbReference type="Proteomes" id="UP000824998">
    <property type="component" value="Unassembled WGS sequence"/>
</dbReference>
<accession>A0A9P8C145</accession>
<feature type="compositionally biased region" description="Low complexity" evidence="1">
    <location>
        <begin position="114"/>
        <end position="125"/>
    </location>
</feature>
<comment type="caution">
    <text evidence="3">The sequence shown here is derived from an EMBL/GenBank/DDBJ whole genome shotgun (WGS) entry which is preliminary data.</text>
</comment>
<dbReference type="GO" id="GO:0004402">
    <property type="term" value="F:histone acetyltransferase activity"/>
    <property type="evidence" value="ECO:0007669"/>
    <property type="project" value="TreeGrafter"/>
</dbReference>
<evidence type="ECO:0000313" key="4">
    <source>
        <dbReference type="Proteomes" id="UP000824998"/>
    </source>
</evidence>
<dbReference type="AlphaFoldDB" id="A0A9P8C145"/>
<feature type="region of interest" description="Disordered" evidence="1">
    <location>
        <begin position="86"/>
        <end position="127"/>
    </location>
</feature>
<evidence type="ECO:0000259" key="2">
    <source>
        <dbReference type="Pfam" id="PF15460"/>
    </source>
</evidence>
<name>A0A9P8C145_9HELO</name>
<dbReference type="Pfam" id="PF15460">
    <property type="entry name" value="SAS4"/>
    <property type="match status" value="1"/>
</dbReference>
<protein>
    <submittedName>
        <fullName evidence="3">Something about silencing, SAS, complex subunit 4-domain-containing protein</fullName>
    </submittedName>
</protein>
<sequence length="498" mass="56766">MASTTMLPMASRSSRRPEGLTLRTRSSARSNVAVVPQSNASHHHQSNIGRKKRLRDSIKDAELGFPQVKKTKITLEIKTRPQLKPNTRSLVIEKEDGDTRPERGPYPAPPTLNETATQTGEEGQTPRTVRKSAAHQQKVANGIRHELDRLQPKAADLKDEKRKLRSQEGARFKSELSLYFLEYDEVIGNAPKEDDILELDTPIMIVDSAETVSTPHLSPRKSDEKPTREFPSSLFDDLHDARRVDYSHLEANYQDEGRKDPLSPEYFHAMHRRPERQEKAIRNTDKGRAQHEKDQITRLLAGLQGHDWLKMMGVSGVTDTKKKEFEPARDHFILGCETILEKFRNWKDEEKRRRLEKELAQADAKAESEEMGLDDDAESNANPPDNSDVDASAAKQLHDEAIARSTTSRSSSNKKRKSEPPPVAIEPEKEFTSFFAKPYLRAAALGKHRRSNRSVSAWGHSVPEVPELDFELPEEFRDEESMKTQARRKRLNRRVSKI</sequence>
<feature type="region of interest" description="Disordered" evidence="1">
    <location>
        <begin position="357"/>
        <end position="429"/>
    </location>
</feature>
<evidence type="ECO:0000313" key="3">
    <source>
        <dbReference type="EMBL" id="KAG9229542.1"/>
    </source>
</evidence>